<proteinExistence type="predicted"/>
<dbReference type="InterPro" id="IPR013830">
    <property type="entry name" value="SGNH_hydro"/>
</dbReference>
<dbReference type="OrthoDB" id="3465773at2"/>
<reference evidence="3 4" key="1">
    <citation type="submission" date="2018-03" db="EMBL/GenBank/DDBJ databases">
        <title>Genomic Encyclopedia of Archaeal and Bacterial Type Strains, Phase II (KMG-II): from individual species to whole genera.</title>
        <authorList>
            <person name="Goeker M."/>
        </authorList>
    </citation>
    <scope>NUCLEOTIDE SEQUENCE [LARGE SCALE GENOMIC DNA]</scope>
    <source>
        <strain evidence="3 4">ATCC BAA-1496</strain>
    </source>
</reference>
<feature type="domain" description="SGNH hydrolase-type esterase" evidence="2">
    <location>
        <begin position="17"/>
        <end position="195"/>
    </location>
</feature>
<dbReference type="CDD" id="cd01832">
    <property type="entry name" value="SGNH_hydrolase_like_1"/>
    <property type="match status" value="1"/>
</dbReference>
<sequence length="274" mass="30476">MTPLGQNPPRVWSSYVAIGDSFTEGMSDPDPDVDDGYIGWADRLAESLSDLAQMEHLPFHYANLAVRGRLLSDVVGPQLDKALEMSPDLVSMVGGGNDLLRPSVDTNDIMDTLEQAVIRLRQNGSDVILATPVDPQEAGLLKPLRGRHAIHTANIFTIAQRHGCYVLNLWGMPALRDWRLWADDRIHLTTEGHRRVALAALATLGHATDEDDWRTPLPAGEATTRRQELRSHAAWARQHFAPWVQRRMKGQSSGDHVDPKRPELSPMRPFVDGP</sequence>
<evidence type="ECO:0000313" key="4">
    <source>
        <dbReference type="Proteomes" id="UP000237822"/>
    </source>
</evidence>
<dbReference type="Gene3D" id="3.40.50.1110">
    <property type="entry name" value="SGNH hydrolase"/>
    <property type="match status" value="1"/>
</dbReference>
<comment type="caution">
    <text evidence="3">The sequence shown here is derived from an EMBL/GenBank/DDBJ whole genome shotgun (WGS) entry which is preliminary data.</text>
</comment>
<organism evidence="3 4">
    <name type="scientific">Knoellia remsis</name>
    <dbReference type="NCBI Taxonomy" id="407159"/>
    <lineage>
        <taxon>Bacteria</taxon>
        <taxon>Bacillati</taxon>
        <taxon>Actinomycetota</taxon>
        <taxon>Actinomycetes</taxon>
        <taxon>Micrococcales</taxon>
        <taxon>Intrasporangiaceae</taxon>
        <taxon>Knoellia</taxon>
    </lineage>
</organism>
<evidence type="ECO:0000256" key="1">
    <source>
        <dbReference type="SAM" id="MobiDB-lite"/>
    </source>
</evidence>
<feature type="region of interest" description="Disordered" evidence="1">
    <location>
        <begin position="246"/>
        <end position="274"/>
    </location>
</feature>
<dbReference type="PANTHER" id="PTHR43784:SF2">
    <property type="entry name" value="GDSL-LIKE LIPASE_ACYLHYDROLASE, PUTATIVE (AFU_ORTHOLOGUE AFUA_2G00820)-RELATED"/>
    <property type="match status" value="1"/>
</dbReference>
<dbReference type="InterPro" id="IPR053140">
    <property type="entry name" value="GDSL_Rv0518-like"/>
</dbReference>
<protein>
    <submittedName>
        <fullName evidence="3">Lysophospholipase L1-like esterase</fullName>
    </submittedName>
</protein>
<dbReference type="Pfam" id="PF13472">
    <property type="entry name" value="Lipase_GDSL_2"/>
    <property type="match status" value="1"/>
</dbReference>
<dbReference type="PANTHER" id="PTHR43784">
    <property type="entry name" value="GDSL-LIKE LIPASE/ACYLHYDROLASE, PUTATIVE (AFU_ORTHOLOGUE AFUA_2G00820)-RELATED"/>
    <property type="match status" value="1"/>
</dbReference>
<dbReference type="RefSeq" id="WP_106297721.1">
    <property type="nucleotide sequence ID" value="NZ_PVTI01000014.1"/>
</dbReference>
<dbReference type="SUPFAM" id="SSF52266">
    <property type="entry name" value="SGNH hydrolase"/>
    <property type="match status" value="1"/>
</dbReference>
<evidence type="ECO:0000313" key="3">
    <source>
        <dbReference type="EMBL" id="PRY57989.1"/>
    </source>
</evidence>
<gene>
    <name evidence="3" type="ORF">BCF74_11418</name>
</gene>
<accession>A0A2T0UJ66</accession>
<dbReference type="AlphaFoldDB" id="A0A2T0UJ66"/>
<dbReference type="InterPro" id="IPR036514">
    <property type="entry name" value="SGNH_hydro_sf"/>
</dbReference>
<keyword evidence="4" id="KW-1185">Reference proteome</keyword>
<dbReference type="EMBL" id="PVTI01000014">
    <property type="protein sequence ID" value="PRY57989.1"/>
    <property type="molecule type" value="Genomic_DNA"/>
</dbReference>
<evidence type="ECO:0000259" key="2">
    <source>
        <dbReference type="Pfam" id="PF13472"/>
    </source>
</evidence>
<dbReference type="Proteomes" id="UP000237822">
    <property type="component" value="Unassembled WGS sequence"/>
</dbReference>
<name>A0A2T0UJ66_9MICO</name>